<dbReference type="EMBL" id="FNGY01000003">
    <property type="protein sequence ID" value="SDM35473.1"/>
    <property type="molecule type" value="Genomic_DNA"/>
</dbReference>
<dbReference type="PANTHER" id="PTHR40980">
    <property type="entry name" value="PLUG DOMAIN-CONTAINING PROTEIN"/>
    <property type="match status" value="1"/>
</dbReference>
<dbReference type="InterPro" id="IPR013784">
    <property type="entry name" value="Carb-bd-like_fold"/>
</dbReference>
<dbReference type="STRING" id="430522.BFS30_03160"/>
<evidence type="ECO:0000256" key="2">
    <source>
        <dbReference type="ARBA" id="ARBA00023136"/>
    </source>
</evidence>
<dbReference type="GO" id="GO:0009279">
    <property type="term" value="C:cell outer membrane"/>
    <property type="evidence" value="ECO:0007669"/>
    <property type="project" value="UniProtKB-SubCell"/>
</dbReference>
<keyword evidence="7" id="KW-1185">Reference proteome</keyword>
<evidence type="ECO:0000256" key="3">
    <source>
        <dbReference type="ARBA" id="ARBA00023237"/>
    </source>
</evidence>
<dbReference type="SUPFAM" id="SSF56935">
    <property type="entry name" value="Porins"/>
    <property type="match status" value="1"/>
</dbReference>
<evidence type="ECO:0000313" key="7">
    <source>
        <dbReference type="Proteomes" id="UP000183200"/>
    </source>
</evidence>
<evidence type="ECO:0000313" key="6">
    <source>
        <dbReference type="EMBL" id="SDM35473.1"/>
    </source>
</evidence>
<dbReference type="AlphaFoldDB" id="A0A1G9SJ15"/>
<feature type="signal peptide" evidence="4">
    <location>
        <begin position="1"/>
        <end position="23"/>
    </location>
</feature>
<dbReference type="RefSeq" id="WP_074606493.1">
    <property type="nucleotide sequence ID" value="NZ_FNGY01000003.1"/>
</dbReference>
<feature type="chain" id="PRO_5010328756" evidence="4">
    <location>
        <begin position="24"/>
        <end position="805"/>
    </location>
</feature>
<dbReference type="PANTHER" id="PTHR40980:SF4">
    <property type="entry name" value="TONB-DEPENDENT RECEPTOR-LIKE BETA-BARREL DOMAIN-CONTAINING PROTEIN"/>
    <property type="match status" value="1"/>
</dbReference>
<evidence type="ECO:0000259" key="5">
    <source>
        <dbReference type="Pfam" id="PF14905"/>
    </source>
</evidence>
<comment type="subcellular location">
    <subcellularLocation>
        <location evidence="1">Cell outer membrane</location>
    </subcellularLocation>
</comment>
<reference evidence="7" key="1">
    <citation type="submission" date="2016-10" db="EMBL/GenBank/DDBJ databases">
        <authorList>
            <person name="Varghese N."/>
            <person name="Submissions S."/>
        </authorList>
    </citation>
    <scope>NUCLEOTIDE SEQUENCE [LARGE SCALE GENOMIC DNA]</scope>
    <source>
        <strain evidence="7">DSM 19110</strain>
    </source>
</reference>
<dbReference type="Proteomes" id="UP000183200">
    <property type="component" value="Unassembled WGS sequence"/>
</dbReference>
<evidence type="ECO:0000256" key="4">
    <source>
        <dbReference type="SAM" id="SignalP"/>
    </source>
</evidence>
<name>A0A1G9SJ15_9SPHI</name>
<gene>
    <name evidence="6" type="ORF">SAMN05421820_103620</name>
</gene>
<dbReference type="Gene3D" id="2.60.40.1120">
    <property type="entry name" value="Carboxypeptidase-like, regulatory domain"/>
    <property type="match status" value="1"/>
</dbReference>
<dbReference type="InterPro" id="IPR036942">
    <property type="entry name" value="Beta-barrel_TonB_sf"/>
</dbReference>
<dbReference type="InterPro" id="IPR041700">
    <property type="entry name" value="OMP_b-brl_3"/>
</dbReference>
<feature type="domain" description="Outer membrane protein beta-barrel" evidence="5">
    <location>
        <begin position="377"/>
        <end position="779"/>
    </location>
</feature>
<dbReference type="Gene3D" id="2.40.170.20">
    <property type="entry name" value="TonB-dependent receptor, beta-barrel domain"/>
    <property type="match status" value="1"/>
</dbReference>
<proteinExistence type="predicted"/>
<keyword evidence="4" id="KW-0732">Signal</keyword>
<protein>
    <submittedName>
        <fullName evidence="6">Outer membrane receptor proteins, mostly Fe transport</fullName>
    </submittedName>
</protein>
<dbReference type="SUPFAM" id="SSF49452">
    <property type="entry name" value="Starch-binding domain-like"/>
    <property type="match status" value="1"/>
</dbReference>
<sequence length="805" mass="90303">MRTHLKFFFPFFFLLLIKASAFSQTTKLSGSVLSSTDGKAVEFASVALIQLPDSTRAGLGMSNEKGVFSFENIKPGTYLVKVIAVGYERTQSKTFDVGNIAMVLPALKLTGSVKTLKEVGITAKTPLIEQLADRTVLNVEQMNTAGDNALDVLKRAPGIKLDKDDNIILKGKSGVNVMIDGKMSYMSGLELSTYLKSLPGSVMSKVELISNPPSSFDAAGSAGIINIKLKRNKLQGFNGTANIGAGYGEYGKGYGGTNLNYNIGKISTYARFSYGYYNSFNRLTMNRKIGDEQFNQLNFWHPITKSSNYSAGADYFINDRHTVGVLWKGSAAPYTTNSESRSVNYNAAKQQMGSVYSQNPQDNTAGNYAINLNYRFKIDTAGRELGFDLDQVNYDNSRTEQYFNSYFDAAGSRIGEVINLRNKGFGDVNIYAVKIDYVHPFSKTLKAEAGYKSSWVKTNSDVSFDSLKTSNWVNDPKRTNQFVYRENINALYLSFSQSFKQLELKAGLRAEQTLGKGASSGTQEKIDRRYWQLFPTLFASWKVNANHQIQGSFARRINRPSYSDLNPFATYSDPYTALKGNPLLLPSFSNNIELNYHIKSFRVITLSYAKSTDVISPVIYQNDQTKESISVDENLGRAQNLYLAIGSPFDLTKWWNNNTEVSFAYDDVKSAVQGGSYNSHKFNWSMNTEQTFNLPKDLQLAYTFYYGSPSVSGLFRSLEYYGMNVSARKTFMNKKATVSLKLNDVFDTSKFRSQLRYSNVDTYWQNQWESRKINLTLNYKFGNMKVKNARTRTTGTADEESRVKN</sequence>
<dbReference type="Pfam" id="PF14905">
    <property type="entry name" value="OMP_b-brl_3"/>
    <property type="match status" value="1"/>
</dbReference>
<dbReference type="Pfam" id="PF13620">
    <property type="entry name" value="CarboxypepD_reg"/>
    <property type="match status" value="1"/>
</dbReference>
<keyword evidence="3" id="KW-0998">Cell outer membrane</keyword>
<keyword evidence="6" id="KW-0675">Receptor</keyword>
<keyword evidence="2" id="KW-0472">Membrane</keyword>
<dbReference type="GO" id="GO:0030246">
    <property type="term" value="F:carbohydrate binding"/>
    <property type="evidence" value="ECO:0007669"/>
    <property type="project" value="InterPro"/>
</dbReference>
<accession>A0A1G9SJ15</accession>
<evidence type="ECO:0000256" key="1">
    <source>
        <dbReference type="ARBA" id="ARBA00004442"/>
    </source>
</evidence>
<organism evidence="6 7">
    <name type="scientific">Pedobacter steynii</name>
    <dbReference type="NCBI Taxonomy" id="430522"/>
    <lineage>
        <taxon>Bacteria</taxon>
        <taxon>Pseudomonadati</taxon>
        <taxon>Bacteroidota</taxon>
        <taxon>Sphingobacteriia</taxon>
        <taxon>Sphingobacteriales</taxon>
        <taxon>Sphingobacteriaceae</taxon>
        <taxon>Pedobacter</taxon>
    </lineage>
</organism>
<dbReference type="OrthoDB" id="606851at2"/>